<sequence>MVEASFALLTVFAAILALAAFKLARYAIGESA</sequence>
<name>A0A0F9J7I0_9ZZZZ</name>
<dbReference type="EMBL" id="LAZR01010712">
    <property type="protein sequence ID" value="KKM65503.1"/>
    <property type="molecule type" value="Genomic_DNA"/>
</dbReference>
<comment type="caution">
    <text evidence="1">The sequence shown here is derived from an EMBL/GenBank/DDBJ whole genome shotgun (WGS) entry which is preliminary data.</text>
</comment>
<gene>
    <name evidence="1" type="ORF">LCGC14_1490530</name>
</gene>
<accession>A0A0F9J7I0</accession>
<protein>
    <submittedName>
        <fullName evidence="1">Uncharacterized protein</fullName>
    </submittedName>
</protein>
<evidence type="ECO:0000313" key="1">
    <source>
        <dbReference type="EMBL" id="KKM65503.1"/>
    </source>
</evidence>
<proteinExistence type="predicted"/>
<dbReference type="AlphaFoldDB" id="A0A0F9J7I0"/>
<organism evidence="1">
    <name type="scientific">marine sediment metagenome</name>
    <dbReference type="NCBI Taxonomy" id="412755"/>
    <lineage>
        <taxon>unclassified sequences</taxon>
        <taxon>metagenomes</taxon>
        <taxon>ecological metagenomes</taxon>
    </lineage>
</organism>
<feature type="non-terminal residue" evidence="1">
    <location>
        <position position="32"/>
    </location>
</feature>
<reference evidence="1" key="1">
    <citation type="journal article" date="2015" name="Nature">
        <title>Complex archaea that bridge the gap between prokaryotes and eukaryotes.</title>
        <authorList>
            <person name="Spang A."/>
            <person name="Saw J.H."/>
            <person name="Jorgensen S.L."/>
            <person name="Zaremba-Niedzwiedzka K."/>
            <person name="Martijn J."/>
            <person name="Lind A.E."/>
            <person name="van Eijk R."/>
            <person name="Schleper C."/>
            <person name="Guy L."/>
            <person name="Ettema T.J."/>
        </authorList>
    </citation>
    <scope>NUCLEOTIDE SEQUENCE</scope>
</reference>